<evidence type="ECO:0000313" key="2">
    <source>
        <dbReference type="EMBL" id="CAG6493790.1"/>
    </source>
</evidence>
<dbReference type="PANTHER" id="PTHR12271">
    <property type="entry name" value="POLY A POLYMERASE CID PAP -RELATED"/>
    <property type="match status" value="1"/>
</dbReference>
<reference evidence="2" key="1">
    <citation type="submission" date="2021-05" db="EMBL/GenBank/DDBJ databases">
        <authorList>
            <person name="Alioto T."/>
            <person name="Alioto T."/>
            <person name="Gomez Garrido J."/>
        </authorList>
    </citation>
    <scope>NUCLEOTIDE SEQUENCE</scope>
</reference>
<dbReference type="GO" id="GO:0031123">
    <property type="term" value="P:RNA 3'-end processing"/>
    <property type="evidence" value="ECO:0007669"/>
    <property type="project" value="TreeGrafter"/>
</dbReference>
<proteinExistence type="predicted"/>
<dbReference type="Gene3D" id="1.10.1410.10">
    <property type="match status" value="1"/>
</dbReference>
<dbReference type="AlphaFoldDB" id="A0A8D8CGX8"/>
<evidence type="ECO:0000256" key="1">
    <source>
        <dbReference type="SAM" id="MobiDB-lite"/>
    </source>
</evidence>
<protein>
    <submittedName>
        <fullName evidence="2">(northern house mosquito) hypothetical protein</fullName>
    </submittedName>
</protein>
<dbReference type="EMBL" id="HBUE01124120">
    <property type="protein sequence ID" value="CAG6493790.1"/>
    <property type="molecule type" value="Transcribed_RNA"/>
</dbReference>
<dbReference type="GO" id="GO:0016779">
    <property type="term" value="F:nucleotidyltransferase activity"/>
    <property type="evidence" value="ECO:0007669"/>
    <property type="project" value="TreeGrafter"/>
</dbReference>
<organism evidence="2">
    <name type="scientific">Culex pipiens</name>
    <name type="common">House mosquito</name>
    <dbReference type="NCBI Taxonomy" id="7175"/>
    <lineage>
        <taxon>Eukaryota</taxon>
        <taxon>Metazoa</taxon>
        <taxon>Ecdysozoa</taxon>
        <taxon>Arthropoda</taxon>
        <taxon>Hexapoda</taxon>
        <taxon>Insecta</taxon>
        <taxon>Pterygota</taxon>
        <taxon>Neoptera</taxon>
        <taxon>Endopterygota</taxon>
        <taxon>Diptera</taxon>
        <taxon>Nematocera</taxon>
        <taxon>Culicoidea</taxon>
        <taxon>Culicidae</taxon>
        <taxon>Culicinae</taxon>
        <taxon>Culicini</taxon>
        <taxon>Culex</taxon>
        <taxon>Culex</taxon>
    </lineage>
</organism>
<feature type="compositionally biased region" description="Pro residues" evidence="1">
    <location>
        <begin position="389"/>
        <end position="405"/>
    </location>
</feature>
<sequence>MTKSAKSKKPDLVKMAREAAADDNRIMGYNLQLQAYARFIRKIGAIPVLDSNMVNFLQALLDQLLKITEFETFREETERERDLHGRDVAFVLACAYCGKGAFPSGVQLLAHLFNDPHDQVRKKNRFKKLHGPMTQDLVAFLEREKHILTRHHFRETLLEPLVDFYFLTKSFLSQTSRYLEALEKQEQQPSISVGRSVDEILGYVVELIDRAHCIESVPHCSTVLFQYPTYGVAYTCNNIVFTDVNVVMEYLHKTPKQPPQIQGNIFSLPRPPPTSLPNQMFAGQNLHMANNRSPMPPRPFVGAPQQSPAMGRPITRATSEIPPFATCPPPRMIMFPQPMPFLMRTPSQQMPMNAFSTPQQGPHLRRMLFNPSTPPQTPQSPQSPMFQRGPPPGFLLQMPPSPGSPPVLGGNAHSSLPPLNEAGTADHPIFNDYLKRFLADPKLDDLIETGNALCHFTAASLIPSELIRALKRTIPEAHLTISCFGAKVSGVGYETDNVNLYVDDGTCPKTEQSIGVLFKALLDYFAAHSGDWVLQNSKICGLWTHLKVKNCSENVYCQISFDSEPYCANTRLIRYFTGQYPVCQKLCYFVQEFAKLAELNFERNVIVVLAIFYLQLQNALPTVRHLQTTPDETIAWSLNFSPLPPSDLKLKPLPSQDIRQIGRSFFHFYGHKLTPLSEYVLCPYDGQIIGRSDFGPANEWRLPQPRYRAYLESAAGVQLERLDVGGPMCVQDLLVLKTNIAGKVSADDCKKFVRLCRMADEFYANNAPL</sequence>
<feature type="region of interest" description="Disordered" evidence="1">
    <location>
        <begin position="358"/>
        <end position="409"/>
    </location>
</feature>
<dbReference type="SUPFAM" id="SSF81631">
    <property type="entry name" value="PAP/OAS1 substrate-binding domain"/>
    <property type="match status" value="1"/>
</dbReference>
<dbReference type="PANTHER" id="PTHR12271:SF40">
    <property type="entry name" value="POLY(A) RNA POLYMERASE GLD2"/>
    <property type="match status" value="1"/>
</dbReference>
<accession>A0A8D8CGX8</accession>
<name>A0A8D8CGX8_CULPI</name>